<proteinExistence type="predicted"/>
<protein>
    <submittedName>
        <fullName evidence="1">Uncharacterized protein</fullName>
    </submittedName>
</protein>
<name>A0ABR0NEF4_GOSAR</name>
<organism evidence="1 2">
    <name type="scientific">Gossypium arboreum</name>
    <name type="common">Tree cotton</name>
    <name type="synonym">Gossypium nanking</name>
    <dbReference type="NCBI Taxonomy" id="29729"/>
    <lineage>
        <taxon>Eukaryota</taxon>
        <taxon>Viridiplantae</taxon>
        <taxon>Streptophyta</taxon>
        <taxon>Embryophyta</taxon>
        <taxon>Tracheophyta</taxon>
        <taxon>Spermatophyta</taxon>
        <taxon>Magnoliopsida</taxon>
        <taxon>eudicotyledons</taxon>
        <taxon>Gunneridae</taxon>
        <taxon>Pentapetalae</taxon>
        <taxon>rosids</taxon>
        <taxon>malvids</taxon>
        <taxon>Malvales</taxon>
        <taxon>Malvaceae</taxon>
        <taxon>Malvoideae</taxon>
        <taxon>Gossypium</taxon>
    </lineage>
</organism>
<comment type="caution">
    <text evidence="1">The sequence shown here is derived from an EMBL/GenBank/DDBJ whole genome shotgun (WGS) entry which is preliminary data.</text>
</comment>
<keyword evidence="2" id="KW-1185">Reference proteome</keyword>
<dbReference type="EMBL" id="JARKNE010000010">
    <property type="protein sequence ID" value="KAK5793392.1"/>
    <property type="molecule type" value="Genomic_DNA"/>
</dbReference>
<dbReference type="Proteomes" id="UP001358586">
    <property type="component" value="Chromosome 10"/>
</dbReference>
<gene>
    <name evidence="1" type="ORF">PVK06_034535</name>
</gene>
<evidence type="ECO:0000313" key="1">
    <source>
        <dbReference type="EMBL" id="KAK5793392.1"/>
    </source>
</evidence>
<evidence type="ECO:0000313" key="2">
    <source>
        <dbReference type="Proteomes" id="UP001358586"/>
    </source>
</evidence>
<sequence>MRLDFGIQRKERTVSELEQAVGKNKNSRTRQGREILLLKSRLVKKLDAFSFFRLRIGKKMDLL</sequence>
<accession>A0ABR0NEF4</accession>
<reference evidence="1 2" key="1">
    <citation type="submission" date="2023-03" db="EMBL/GenBank/DDBJ databases">
        <title>WGS of Gossypium arboreum.</title>
        <authorList>
            <person name="Yu D."/>
        </authorList>
    </citation>
    <scope>NUCLEOTIDE SEQUENCE [LARGE SCALE GENOMIC DNA]</scope>
    <source>
        <tissue evidence="1">Leaf</tissue>
    </source>
</reference>